<proteinExistence type="predicted"/>
<dbReference type="AlphaFoldDB" id="A0A2U1MTX6"/>
<accession>A0A2U1MTX6</accession>
<dbReference type="STRING" id="35608.A0A2U1MTX6"/>
<gene>
    <name evidence="2" type="ORF">CTI12_AA342100</name>
</gene>
<evidence type="ECO:0000313" key="2">
    <source>
        <dbReference type="EMBL" id="PWA64692.1"/>
    </source>
</evidence>
<protein>
    <submittedName>
        <fullName evidence="2">Glycosyl transferase, family 31, Concanavalin A-like lectin/glucanase domain protein</fullName>
    </submittedName>
</protein>
<dbReference type="EMBL" id="PKPP01004373">
    <property type="protein sequence ID" value="PWA64692.1"/>
    <property type="molecule type" value="Genomic_DNA"/>
</dbReference>
<dbReference type="GO" id="GO:0016740">
    <property type="term" value="F:transferase activity"/>
    <property type="evidence" value="ECO:0007669"/>
    <property type="project" value="UniProtKB-KW"/>
</dbReference>
<reference evidence="2 3" key="1">
    <citation type="journal article" date="2018" name="Mol. Plant">
        <title>The genome of Artemisia annua provides insight into the evolution of Asteraceae family and artemisinin biosynthesis.</title>
        <authorList>
            <person name="Shen Q."/>
            <person name="Zhang L."/>
            <person name="Liao Z."/>
            <person name="Wang S."/>
            <person name="Yan T."/>
            <person name="Shi P."/>
            <person name="Liu M."/>
            <person name="Fu X."/>
            <person name="Pan Q."/>
            <person name="Wang Y."/>
            <person name="Lv Z."/>
            <person name="Lu X."/>
            <person name="Zhang F."/>
            <person name="Jiang W."/>
            <person name="Ma Y."/>
            <person name="Chen M."/>
            <person name="Hao X."/>
            <person name="Li L."/>
            <person name="Tang Y."/>
            <person name="Lv G."/>
            <person name="Zhou Y."/>
            <person name="Sun X."/>
            <person name="Brodelius P.E."/>
            <person name="Rose J.K.C."/>
            <person name="Tang K."/>
        </authorList>
    </citation>
    <scope>NUCLEOTIDE SEQUENCE [LARGE SCALE GENOMIC DNA]</scope>
    <source>
        <strain evidence="3">cv. Huhao1</strain>
        <tissue evidence="2">Leaf</tissue>
    </source>
</reference>
<comment type="caution">
    <text evidence="2">The sequence shown here is derived from an EMBL/GenBank/DDBJ whole genome shotgun (WGS) entry which is preliminary data.</text>
</comment>
<keyword evidence="1" id="KW-0472">Membrane</keyword>
<evidence type="ECO:0000313" key="3">
    <source>
        <dbReference type="Proteomes" id="UP000245207"/>
    </source>
</evidence>
<keyword evidence="2" id="KW-0808">Transferase</keyword>
<keyword evidence="1" id="KW-1133">Transmembrane helix</keyword>
<keyword evidence="2" id="KW-0430">Lectin</keyword>
<dbReference type="GO" id="GO:0030246">
    <property type="term" value="F:carbohydrate binding"/>
    <property type="evidence" value="ECO:0007669"/>
    <property type="project" value="UniProtKB-KW"/>
</dbReference>
<name>A0A2U1MTX6_ARTAN</name>
<organism evidence="2 3">
    <name type="scientific">Artemisia annua</name>
    <name type="common">Sweet wormwood</name>
    <dbReference type="NCBI Taxonomy" id="35608"/>
    <lineage>
        <taxon>Eukaryota</taxon>
        <taxon>Viridiplantae</taxon>
        <taxon>Streptophyta</taxon>
        <taxon>Embryophyta</taxon>
        <taxon>Tracheophyta</taxon>
        <taxon>Spermatophyta</taxon>
        <taxon>Magnoliopsida</taxon>
        <taxon>eudicotyledons</taxon>
        <taxon>Gunneridae</taxon>
        <taxon>Pentapetalae</taxon>
        <taxon>asterids</taxon>
        <taxon>campanulids</taxon>
        <taxon>Asterales</taxon>
        <taxon>Asteraceae</taxon>
        <taxon>Asteroideae</taxon>
        <taxon>Anthemideae</taxon>
        <taxon>Artemisiinae</taxon>
        <taxon>Artemisia</taxon>
    </lineage>
</organism>
<keyword evidence="1" id="KW-0812">Transmembrane</keyword>
<dbReference type="Proteomes" id="UP000245207">
    <property type="component" value="Unassembled WGS sequence"/>
</dbReference>
<keyword evidence="3" id="KW-1185">Reference proteome</keyword>
<feature type="transmembrane region" description="Helical" evidence="1">
    <location>
        <begin position="27"/>
        <end position="49"/>
    </location>
</feature>
<sequence length="66" mass="7429">MHNNVADLKESCPSSWLKRFIGCAKKLLFRGILFVSFPFIVAGVDGYHINVGGWHATSFPFRSMLL</sequence>
<evidence type="ECO:0000256" key="1">
    <source>
        <dbReference type="SAM" id="Phobius"/>
    </source>
</evidence>